<gene>
    <name evidence="1" type="ORF">C8J55DRAFT_487581</name>
</gene>
<protein>
    <submittedName>
        <fullName evidence="1">Uncharacterized protein</fullName>
    </submittedName>
</protein>
<sequence length="453" mass="50730">MSKQSDSPMPNALEPLQGSHLSIPATTRSFLSSVAVPVAPFELQPAPSMLQHKLLIPKPTLRPILTQVLQFKTVKGQVKEQGQVIVDMNGGAVIEEPLEVEAEQGEANSQAKEEQGHQAVPHLNLKPFLPVVPFQVKDRDTEWRESGDLGFSLPSQICHENILDSNQQADILNSPLSPFDTASIEGAEKFYYSRSETAMLEDGQCQDTSNTNHLSMYEGEHALDNAPMCDQEATWDASLIHNNKYEDKYEFNSAPIHKGEHEFDNAPDASLNHTNTYENEHEFDDAPMHEAIWDGSFDSNHTNTMEGKHKFDNAPMREATWDASLNNDHTNTYDGKHEFDNAPVHDYTWDVFFDMLSDMPTLPSSEVPIADHPHHAGIVEDSYDLLKGGANDNQRWFGHPGATDHQGVGDNYCWSDDNPDDDVLVFPATSTKDCRIVRINSMEMTTCKWNSIK</sequence>
<name>A0A9W9AMN6_9AGAR</name>
<organism evidence="1 2">
    <name type="scientific">Lentinula lateritia</name>
    <dbReference type="NCBI Taxonomy" id="40482"/>
    <lineage>
        <taxon>Eukaryota</taxon>
        <taxon>Fungi</taxon>
        <taxon>Dikarya</taxon>
        <taxon>Basidiomycota</taxon>
        <taxon>Agaricomycotina</taxon>
        <taxon>Agaricomycetes</taxon>
        <taxon>Agaricomycetidae</taxon>
        <taxon>Agaricales</taxon>
        <taxon>Marasmiineae</taxon>
        <taxon>Omphalotaceae</taxon>
        <taxon>Lentinula</taxon>
    </lineage>
</organism>
<dbReference type="EMBL" id="JANVFS010000010">
    <property type="protein sequence ID" value="KAJ4486599.1"/>
    <property type="molecule type" value="Genomic_DNA"/>
</dbReference>
<dbReference type="AlphaFoldDB" id="A0A9W9AMN6"/>
<comment type="caution">
    <text evidence="1">The sequence shown here is derived from an EMBL/GenBank/DDBJ whole genome shotgun (WGS) entry which is preliminary data.</text>
</comment>
<reference evidence="1" key="2">
    <citation type="journal article" date="2023" name="Proc. Natl. Acad. Sci. U.S.A.">
        <title>A global phylogenomic analysis of the shiitake genus Lentinula.</title>
        <authorList>
            <person name="Sierra-Patev S."/>
            <person name="Min B."/>
            <person name="Naranjo-Ortiz M."/>
            <person name="Looney B."/>
            <person name="Konkel Z."/>
            <person name="Slot J.C."/>
            <person name="Sakamoto Y."/>
            <person name="Steenwyk J.L."/>
            <person name="Rokas A."/>
            <person name="Carro J."/>
            <person name="Camarero S."/>
            <person name="Ferreira P."/>
            <person name="Molpeceres G."/>
            <person name="Ruiz-Duenas F.J."/>
            <person name="Serrano A."/>
            <person name="Henrissat B."/>
            <person name="Drula E."/>
            <person name="Hughes K.W."/>
            <person name="Mata J.L."/>
            <person name="Ishikawa N.K."/>
            <person name="Vargas-Isla R."/>
            <person name="Ushijima S."/>
            <person name="Smith C.A."/>
            <person name="Donoghue J."/>
            <person name="Ahrendt S."/>
            <person name="Andreopoulos W."/>
            <person name="He G."/>
            <person name="LaButti K."/>
            <person name="Lipzen A."/>
            <person name="Ng V."/>
            <person name="Riley R."/>
            <person name="Sandor L."/>
            <person name="Barry K."/>
            <person name="Martinez A.T."/>
            <person name="Xiao Y."/>
            <person name="Gibbons J.G."/>
            <person name="Terashima K."/>
            <person name="Grigoriev I.V."/>
            <person name="Hibbett D."/>
        </authorList>
    </citation>
    <scope>NUCLEOTIDE SEQUENCE</scope>
    <source>
        <strain evidence="1">Sp2 HRB7682 ss15</strain>
    </source>
</reference>
<evidence type="ECO:0000313" key="2">
    <source>
        <dbReference type="Proteomes" id="UP001150238"/>
    </source>
</evidence>
<evidence type="ECO:0000313" key="1">
    <source>
        <dbReference type="EMBL" id="KAJ4486599.1"/>
    </source>
</evidence>
<reference evidence="1" key="1">
    <citation type="submission" date="2022-08" db="EMBL/GenBank/DDBJ databases">
        <authorList>
            <consortium name="DOE Joint Genome Institute"/>
            <person name="Min B."/>
            <person name="Riley R."/>
            <person name="Sierra-Patev S."/>
            <person name="Naranjo-Ortiz M."/>
            <person name="Looney B."/>
            <person name="Konkel Z."/>
            <person name="Slot J.C."/>
            <person name="Sakamoto Y."/>
            <person name="Steenwyk J.L."/>
            <person name="Rokas A."/>
            <person name="Carro J."/>
            <person name="Camarero S."/>
            <person name="Ferreira P."/>
            <person name="Molpeceres G."/>
            <person name="Ruiz-Duenas F.J."/>
            <person name="Serrano A."/>
            <person name="Henrissat B."/>
            <person name="Drula E."/>
            <person name="Hughes K.W."/>
            <person name="Mata J.L."/>
            <person name="Ishikawa N.K."/>
            <person name="Vargas-Isla R."/>
            <person name="Ushijima S."/>
            <person name="Smith C.A."/>
            <person name="Ahrendt S."/>
            <person name="Andreopoulos W."/>
            <person name="He G."/>
            <person name="Labutti K."/>
            <person name="Lipzen A."/>
            <person name="Ng V."/>
            <person name="Sandor L."/>
            <person name="Barry K."/>
            <person name="Martinez A.T."/>
            <person name="Xiao Y."/>
            <person name="Gibbons J.G."/>
            <person name="Terashima K."/>
            <person name="Hibbett D.S."/>
            <person name="Grigoriev I.V."/>
        </authorList>
    </citation>
    <scope>NUCLEOTIDE SEQUENCE</scope>
    <source>
        <strain evidence="1">Sp2 HRB7682 ss15</strain>
    </source>
</reference>
<accession>A0A9W9AMN6</accession>
<proteinExistence type="predicted"/>
<dbReference type="Proteomes" id="UP001150238">
    <property type="component" value="Unassembled WGS sequence"/>
</dbReference>